<keyword evidence="1" id="KW-0812">Transmembrane</keyword>
<protein>
    <recommendedName>
        <fullName evidence="4">Pilus assembly protein</fullName>
    </recommendedName>
</protein>
<proteinExistence type="predicted"/>
<sequence>MLIRWFKQQQGGIVLEAALLLPVFLTFVVGLIVCIQIAVMEMALQAGVSEATKTIAGQLYPVRLLMQEAKSHYDQSAASNVIGSAIEQAQNARDKVIGAEDLADEYAAYIPDSLLDLMSWEKELRQDGEESIQGNIDHFLDETVKPRVYAALTPIVYAFCDSRTIERGQFKVISVTLPSLQPGGNAYFSLEAEVDYKLRLPFISHTIKLRKKALERAWVGA</sequence>
<keyword evidence="1" id="KW-0472">Membrane</keyword>
<accession>A0ABY3SPS6</accession>
<keyword evidence="1" id="KW-1133">Transmembrane helix</keyword>
<evidence type="ECO:0000313" key="2">
    <source>
        <dbReference type="EMBL" id="UJF35951.1"/>
    </source>
</evidence>
<evidence type="ECO:0000313" key="3">
    <source>
        <dbReference type="Proteomes" id="UP001649230"/>
    </source>
</evidence>
<keyword evidence="3" id="KW-1185">Reference proteome</keyword>
<gene>
    <name evidence="2" type="ORF">L0M14_13215</name>
</gene>
<feature type="transmembrane region" description="Helical" evidence="1">
    <location>
        <begin position="12"/>
        <end position="39"/>
    </location>
</feature>
<organism evidence="2 3">
    <name type="scientific">Paenibacillus hexagrammi</name>
    <dbReference type="NCBI Taxonomy" id="2908839"/>
    <lineage>
        <taxon>Bacteria</taxon>
        <taxon>Bacillati</taxon>
        <taxon>Bacillota</taxon>
        <taxon>Bacilli</taxon>
        <taxon>Bacillales</taxon>
        <taxon>Paenibacillaceae</taxon>
        <taxon>Paenibacillus</taxon>
    </lineage>
</organism>
<dbReference type="EMBL" id="CP090978">
    <property type="protein sequence ID" value="UJF35951.1"/>
    <property type="molecule type" value="Genomic_DNA"/>
</dbReference>
<evidence type="ECO:0008006" key="4">
    <source>
        <dbReference type="Google" id="ProtNLM"/>
    </source>
</evidence>
<dbReference type="RefSeq" id="WP_235122507.1">
    <property type="nucleotide sequence ID" value="NZ_CP090978.1"/>
</dbReference>
<evidence type="ECO:0000256" key="1">
    <source>
        <dbReference type="SAM" id="Phobius"/>
    </source>
</evidence>
<reference evidence="2 3" key="1">
    <citation type="journal article" date="2024" name="Int. J. Syst. Evol. Microbiol.">
        <title>Paenibacillus hexagrammi sp. nov., a novel bacterium isolated from the gut content of Hexagrammos agrammus.</title>
        <authorList>
            <person name="Jung H.K."/>
            <person name="Kim D.G."/>
            <person name="Zin H."/>
            <person name="Park J."/>
            <person name="Jung H."/>
            <person name="Kim Y.O."/>
            <person name="Kong H.J."/>
            <person name="Kim J.W."/>
            <person name="Kim Y.S."/>
        </authorList>
    </citation>
    <scope>NUCLEOTIDE SEQUENCE [LARGE SCALE GENOMIC DNA]</scope>
    <source>
        <strain evidence="2 3">YPD9-1</strain>
    </source>
</reference>
<dbReference type="Proteomes" id="UP001649230">
    <property type="component" value="Chromosome"/>
</dbReference>
<name>A0ABY3SPS6_9BACL</name>